<protein>
    <submittedName>
        <fullName evidence="1">1873_t:CDS:1</fullName>
    </submittedName>
</protein>
<organism evidence="1 2">
    <name type="scientific">Cetraspora pellucida</name>
    <dbReference type="NCBI Taxonomy" id="1433469"/>
    <lineage>
        <taxon>Eukaryota</taxon>
        <taxon>Fungi</taxon>
        <taxon>Fungi incertae sedis</taxon>
        <taxon>Mucoromycota</taxon>
        <taxon>Glomeromycotina</taxon>
        <taxon>Glomeromycetes</taxon>
        <taxon>Diversisporales</taxon>
        <taxon>Gigasporaceae</taxon>
        <taxon>Cetraspora</taxon>
    </lineage>
</organism>
<proteinExistence type="predicted"/>
<sequence>MLNATPDSPLKLCTGTLRSTMEIPCSHVIRERLETGQTLQKVDFHEHWWIQGRCLEFLEPAYPMNNDTTDLQPLL</sequence>
<accession>A0ACA9PJG8</accession>
<keyword evidence="2" id="KW-1185">Reference proteome</keyword>
<comment type="caution">
    <text evidence="1">The sequence shown here is derived from an EMBL/GenBank/DDBJ whole genome shotgun (WGS) entry which is preliminary data.</text>
</comment>
<gene>
    <name evidence="1" type="ORF">SPELUC_LOCUS11494</name>
</gene>
<reference evidence="1" key="1">
    <citation type="submission" date="2021-06" db="EMBL/GenBank/DDBJ databases">
        <authorList>
            <person name="Kallberg Y."/>
            <person name="Tangrot J."/>
            <person name="Rosling A."/>
        </authorList>
    </citation>
    <scope>NUCLEOTIDE SEQUENCE</scope>
    <source>
        <strain evidence="1">28 12/20/2015</strain>
    </source>
</reference>
<name>A0ACA9PJG8_9GLOM</name>
<evidence type="ECO:0000313" key="1">
    <source>
        <dbReference type="EMBL" id="CAG8705430.1"/>
    </source>
</evidence>
<evidence type="ECO:0000313" key="2">
    <source>
        <dbReference type="Proteomes" id="UP000789366"/>
    </source>
</evidence>
<dbReference type="Proteomes" id="UP000789366">
    <property type="component" value="Unassembled WGS sequence"/>
</dbReference>
<dbReference type="EMBL" id="CAJVPW010024590">
    <property type="protein sequence ID" value="CAG8705430.1"/>
    <property type="molecule type" value="Genomic_DNA"/>
</dbReference>
<feature type="non-terminal residue" evidence="1">
    <location>
        <position position="75"/>
    </location>
</feature>